<dbReference type="EMBL" id="CP089286">
    <property type="protein sequence ID" value="UTO55161.1"/>
    <property type="molecule type" value="Genomic_DNA"/>
</dbReference>
<evidence type="ECO:0000313" key="4">
    <source>
        <dbReference type="Proteomes" id="UP001059822"/>
    </source>
</evidence>
<sequence length="99" mass="11332">MGIIQIIKKKIASSINLIDLKIIDKSSEHIGHKFISTAPISHIKLIIISNDFLNIKKLERHKLLYNILASEIQLIHSVSLSAYTEEEYTKLKKKINPKL</sequence>
<protein>
    <submittedName>
        <fullName evidence="2">BolA family transcriptional regulator</fullName>
    </submittedName>
</protein>
<dbReference type="EMBL" id="CP089285">
    <property type="protein sequence ID" value="UTO56081.1"/>
    <property type="molecule type" value="Genomic_DNA"/>
</dbReference>
<evidence type="ECO:0000313" key="2">
    <source>
        <dbReference type="EMBL" id="UTO55161.1"/>
    </source>
</evidence>
<proteinExistence type="inferred from homology"/>
<evidence type="ECO:0000313" key="3">
    <source>
        <dbReference type="EMBL" id="UTO56081.1"/>
    </source>
</evidence>
<evidence type="ECO:0000256" key="1">
    <source>
        <dbReference type="RuleBase" id="RU003860"/>
    </source>
</evidence>
<dbReference type="Proteomes" id="UP001059822">
    <property type="component" value="Chromosome"/>
</dbReference>
<gene>
    <name evidence="3" type="ORF">LUA81_03055</name>
    <name evidence="2" type="ORF">LUA82_03080</name>
</gene>
<dbReference type="Pfam" id="PF01722">
    <property type="entry name" value="BolA"/>
    <property type="match status" value="1"/>
</dbReference>
<reference evidence="2" key="1">
    <citation type="journal article" date="2022" name="Microorganisms">
        <title>Assembly and Comparison of Ca. Neoehrlichia mikurensis Genomes.</title>
        <authorList>
            <person name="Azagi T."/>
            <person name="Dirks R.P."/>
            <person name="Yebra-Pimentel E.S."/>
            <person name="Schaap P.J."/>
            <person name="Koehorst J.J."/>
            <person name="Esser H.J."/>
            <person name="Sprong H."/>
        </authorList>
    </citation>
    <scope>NUCLEOTIDE SEQUENCE</scope>
    <source>
        <strain evidence="3">18-2804</strain>
        <strain evidence="2">18-2837</strain>
    </source>
</reference>
<accession>A0A9Q9F4H7</accession>
<dbReference type="AlphaFoldDB" id="A0A9Q9F4H7"/>
<keyword evidence="5" id="KW-1185">Reference proteome</keyword>
<dbReference type="InterPro" id="IPR002634">
    <property type="entry name" value="BolA"/>
</dbReference>
<dbReference type="PIRSF" id="PIRSF003113">
    <property type="entry name" value="BolA"/>
    <property type="match status" value="1"/>
</dbReference>
<evidence type="ECO:0000313" key="5">
    <source>
        <dbReference type="Proteomes" id="UP001059985"/>
    </source>
</evidence>
<dbReference type="Proteomes" id="UP001059985">
    <property type="component" value="Chromosome"/>
</dbReference>
<name>A0A9Q9F4H7_9RICK</name>
<comment type="similarity">
    <text evidence="1">Belongs to the BolA/IbaG family.</text>
</comment>
<organism evidence="2 4">
    <name type="scientific">Neoehrlichia mikurensis</name>
    <dbReference type="NCBI Taxonomy" id="89586"/>
    <lineage>
        <taxon>Bacteria</taxon>
        <taxon>Pseudomonadati</taxon>
        <taxon>Pseudomonadota</taxon>
        <taxon>Alphaproteobacteria</taxon>
        <taxon>Rickettsiales</taxon>
        <taxon>Anaplasmataceae</taxon>
        <taxon>Candidatus Neoehrlichia</taxon>
    </lineage>
</organism>
<dbReference type="RefSeq" id="WP_218194262.1">
    <property type="nucleotide sequence ID" value="NZ_CP054597.1"/>
</dbReference>